<dbReference type="OrthoDB" id="6477149at2"/>
<protein>
    <submittedName>
        <fullName evidence="1">Hemophore</fullName>
    </submittedName>
</protein>
<reference evidence="1 2" key="1">
    <citation type="submission" date="2015-03" db="EMBL/GenBank/DDBJ databases">
        <authorList>
            <person name="Murphy D."/>
        </authorList>
    </citation>
    <scope>NUCLEOTIDE SEQUENCE [LARGE SCALE GENOMIC DNA]</scope>
    <source>
        <strain evidence="1 2">68/02</strain>
    </source>
</reference>
<dbReference type="EMBL" id="CTKE01000016">
    <property type="protein sequence ID" value="CQI93846.1"/>
    <property type="molecule type" value="Genomic_DNA"/>
</dbReference>
<organism evidence="1 2">
    <name type="scientific">Yersinia rohdei</name>
    <dbReference type="NCBI Taxonomy" id="29485"/>
    <lineage>
        <taxon>Bacteria</taxon>
        <taxon>Pseudomonadati</taxon>
        <taxon>Pseudomonadota</taxon>
        <taxon>Gammaproteobacteria</taxon>
        <taxon>Enterobacterales</taxon>
        <taxon>Yersiniaceae</taxon>
        <taxon>Yersinia</taxon>
    </lineage>
</organism>
<name>A0A0U1HVJ7_YERRO</name>
<dbReference type="AlphaFoldDB" id="A0A0U1HVJ7"/>
<dbReference type="Pfam" id="PF06438">
    <property type="entry name" value="HasA"/>
    <property type="match status" value="1"/>
</dbReference>
<dbReference type="InterPro" id="IPR010495">
    <property type="entry name" value="HasA_haem-bd"/>
</dbReference>
<dbReference type="RefSeq" id="WP_050535225.1">
    <property type="nucleotide sequence ID" value="NZ_CTKE01000016.1"/>
</dbReference>
<accession>A0A0U1HVJ7</accession>
<dbReference type="Gene3D" id="3.30.1500.10">
    <property type="entry name" value="Haem-binding HasA"/>
    <property type="match status" value="1"/>
</dbReference>
<evidence type="ECO:0000313" key="1">
    <source>
        <dbReference type="EMBL" id="CQI93846.1"/>
    </source>
</evidence>
<dbReference type="SUPFAM" id="SSF54621">
    <property type="entry name" value="Heme-binding protein A (HasA)"/>
    <property type="match status" value="1"/>
</dbReference>
<dbReference type="STRING" id="29485.CH64_2712"/>
<gene>
    <name evidence="1" type="ORF">ERS008555_03022</name>
</gene>
<dbReference type="Proteomes" id="UP000042054">
    <property type="component" value="Unassembled WGS sequence"/>
</dbReference>
<proteinExistence type="predicted"/>
<dbReference type="InterPro" id="IPR036912">
    <property type="entry name" value="HasA_haem-bd_sf"/>
</dbReference>
<sequence length="220" mass="23876">MAVEIKYQAAIENESISSYTHKWATKFDDMVIVSALTGDYGSYYFPHQMINRPTTEDFNSQKAAYSSFHENGAAIIFQGDLFGFGKPAVPDRGHIGNIEFGKLVIAAMDNPDMHLQDAQMKISGLDIKGDYYNSVCSMSRALNAEPENPYQGGAGQGVYNLLRGNADPMLDILKAQGIDVDTPLKDMVIASQYIDSAITISAPIIETTGSSENTEALSAA</sequence>
<evidence type="ECO:0000313" key="2">
    <source>
        <dbReference type="Proteomes" id="UP000042054"/>
    </source>
</evidence>